<dbReference type="EMBL" id="MSLT01000012">
    <property type="protein sequence ID" value="OUD14217.1"/>
    <property type="molecule type" value="Genomic_DNA"/>
</dbReference>
<dbReference type="AlphaFoldDB" id="A0A251X914"/>
<evidence type="ECO:0000313" key="11">
    <source>
        <dbReference type="Proteomes" id="UP000194798"/>
    </source>
</evidence>
<evidence type="ECO:0000256" key="1">
    <source>
        <dbReference type="ARBA" id="ARBA00006342"/>
    </source>
</evidence>
<organism evidence="10 11">
    <name type="scientific">Thioflexithrix psekupsensis</name>
    <dbReference type="NCBI Taxonomy" id="1570016"/>
    <lineage>
        <taxon>Bacteria</taxon>
        <taxon>Pseudomonadati</taxon>
        <taxon>Pseudomonadota</taxon>
        <taxon>Gammaproteobacteria</taxon>
        <taxon>Thiotrichales</taxon>
        <taxon>Thioflexithrix</taxon>
    </lineage>
</organism>
<comment type="caution">
    <text evidence="10">The sequence shown here is derived from an EMBL/GenBank/DDBJ whole genome shotgun (WGS) entry which is preliminary data.</text>
</comment>
<protein>
    <recommendedName>
        <fullName evidence="2">CRISPR system Cms endoribonuclease Csm3</fullName>
    </recommendedName>
    <alternativeName>
        <fullName evidence="8">CRISPR type III A-associated RAMP protein Csm3</fullName>
    </alternativeName>
</protein>
<evidence type="ECO:0000256" key="4">
    <source>
        <dbReference type="ARBA" id="ARBA00022759"/>
    </source>
</evidence>
<dbReference type="GO" id="GO:0004519">
    <property type="term" value="F:endonuclease activity"/>
    <property type="evidence" value="ECO:0007669"/>
    <property type="project" value="UniProtKB-KW"/>
</dbReference>
<accession>A0A251X914</accession>
<evidence type="ECO:0000256" key="6">
    <source>
        <dbReference type="ARBA" id="ARBA00022884"/>
    </source>
</evidence>
<dbReference type="InterPro" id="IPR052216">
    <property type="entry name" value="CRISPR_Csm3_endoribonuclease"/>
</dbReference>
<keyword evidence="7" id="KW-0051">Antiviral defense</keyword>
<evidence type="ECO:0000256" key="2">
    <source>
        <dbReference type="ARBA" id="ARBA00022150"/>
    </source>
</evidence>
<dbReference type="GO" id="GO:0003723">
    <property type="term" value="F:RNA binding"/>
    <property type="evidence" value="ECO:0007669"/>
    <property type="project" value="UniProtKB-KW"/>
</dbReference>
<evidence type="ECO:0000259" key="9">
    <source>
        <dbReference type="Pfam" id="PF03787"/>
    </source>
</evidence>
<dbReference type="NCBIfam" id="TIGR02582">
    <property type="entry name" value="cas7_TM1809"/>
    <property type="match status" value="1"/>
</dbReference>
<keyword evidence="5" id="KW-0378">Hydrolase</keyword>
<dbReference type="PANTHER" id="PTHR35579:SF3">
    <property type="entry name" value="CRISPR SYSTEM CMS ENDORIBONUCLEASE CSM3"/>
    <property type="match status" value="1"/>
</dbReference>
<keyword evidence="3" id="KW-0540">Nuclease</keyword>
<keyword evidence="11" id="KW-1185">Reference proteome</keyword>
<dbReference type="OrthoDB" id="9789361at2"/>
<keyword evidence="6" id="KW-0694">RNA-binding</keyword>
<keyword evidence="4" id="KW-0255">Endonuclease</keyword>
<evidence type="ECO:0000256" key="3">
    <source>
        <dbReference type="ARBA" id="ARBA00022722"/>
    </source>
</evidence>
<dbReference type="InterPro" id="IPR013412">
    <property type="entry name" value="CRISPR-assoc_RAMP_Csm3"/>
</dbReference>
<evidence type="ECO:0000313" key="10">
    <source>
        <dbReference type="EMBL" id="OUD14217.1"/>
    </source>
</evidence>
<comment type="similarity">
    <text evidence="1">Belongs to the CRISPR-associated Csm3 family.</text>
</comment>
<dbReference type="GO" id="GO:0016787">
    <property type="term" value="F:hydrolase activity"/>
    <property type="evidence" value="ECO:0007669"/>
    <property type="project" value="UniProtKB-KW"/>
</dbReference>
<dbReference type="Proteomes" id="UP000194798">
    <property type="component" value="Unassembled WGS sequence"/>
</dbReference>
<dbReference type="RefSeq" id="WP_086487999.1">
    <property type="nucleotide sequence ID" value="NZ_MSLT01000012.1"/>
</dbReference>
<proteinExistence type="inferred from homology"/>
<dbReference type="GO" id="GO:0051607">
    <property type="term" value="P:defense response to virus"/>
    <property type="evidence" value="ECO:0007669"/>
    <property type="project" value="UniProtKB-KW"/>
</dbReference>
<gene>
    <name evidence="10" type="ORF">TPSD3_07760</name>
</gene>
<evidence type="ECO:0000256" key="7">
    <source>
        <dbReference type="ARBA" id="ARBA00023118"/>
    </source>
</evidence>
<evidence type="ECO:0000256" key="5">
    <source>
        <dbReference type="ARBA" id="ARBA00022801"/>
    </source>
</evidence>
<dbReference type="PANTHER" id="PTHR35579">
    <property type="entry name" value="CRISPR SYSTEM CMS ENDORIBONUCLEASE CSM3"/>
    <property type="match status" value="1"/>
</dbReference>
<name>A0A251X914_9GAMM</name>
<dbReference type="Pfam" id="PF03787">
    <property type="entry name" value="RAMPs"/>
    <property type="match status" value="1"/>
</dbReference>
<dbReference type="InterPro" id="IPR005537">
    <property type="entry name" value="RAMP_III_fam"/>
</dbReference>
<evidence type="ECO:0000256" key="8">
    <source>
        <dbReference type="ARBA" id="ARBA00033183"/>
    </source>
</evidence>
<feature type="domain" description="CRISPR type III-associated protein" evidence="9">
    <location>
        <begin position="21"/>
        <end position="225"/>
    </location>
</feature>
<sequence>MSDVAQAKIKSKIFIRGKMIVLTGLHIGGNSVGMSIGGADKVVVRNPLDNVPYVPGSSLRGKMRSLMERLRGHEDDPNNGGKGGFSWDERKKEAIAGKKGETQLGQLFGITAAHEEKGKLTATRLIVRDAMMTKETVEKLQNAPNTDMPMTEVKTEVFIDRITSGANPRQIERIPAGAEFTIEFILTLLQEDEKETFLDLIQEGLLLLEADALGGSGGRGYGQVKFLIEQIEEKTAQNYFNGDKATPITHKMTQLFSSELSKEAV</sequence>
<reference evidence="10 11" key="1">
    <citation type="submission" date="2016-12" db="EMBL/GenBank/DDBJ databases">
        <title>Thioflexothrix psekupsii D3 genome sequencing and assembly.</title>
        <authorList>
            <person name="Fomenkov A."/>
            <person name="Vincze T."/>
            <person name="Grabovich M."/>
            <person name="Anton B.P."/>
            <person name="Dubinina G."/>
            <person name="Orlova M."/>
            <person name="Belousova E."/>
            <person name="Roberts R.J."/>
        </authorList>
    </citation>
    <scope>NUCLEOTIDE SEQUENCE [LARGE SCALE GENOMIC DNA]</scope>
    <source>
        <strain evidence="10">D3</strain>
    </source>
</reference>